<gene>
    <name evidence="1" type="ORF">GX51_03240</name>
</gene>
<evidence type="ECO:0000313" key="1">
    <source>
        <dbReference type="EMBL" id="PGH04941.1"/>
    </source>
</evidence>
<organism evidence="1 2">
    <name type="scientific">Blastomyces parvus</name>
    <dbReference type="NCBI Taxonomy" id="2060905"/>
    <lineage>
        <taxon>Eukaryota</taxon>
        <taxon>Fungi</taxon>
        <taxon>Dikarya</taxon>
        <taxon>Ascomycota</taxon>
        <taxon>Pezizomycotina</taxon>
        <taxon>Eurotiomycetes</taxon>
        <taxon>Eurotiomycetidae</taxon>
        <taxon>Onygenales</taxon>
        <taxon>Ajellomycetaceae</taxon>
        <taxon>Blastomyces</taxon>
    </lineage>
</organism>
<proteinExistence type="predicted"/>
<dbReference type="EMBL" id="PDNC01000034">
    <property type="protein sequence ID" value="PGH04941.1"/>
    <property type="molecule type" value="Genomic_DNA"/>
</dbReference>
<accession>A0A2B7X839</accession>
<evidence type="ECO:0000313" key="2">
    <source>
        <dbReference type="Proteomes" id="UP000224080"/>
    </source>
</evidence>
<dbReference type="Proteomes" id="UP000224080">
    <property type="component" value="Unassembled WGS sequence"/>
</dbReference>
<reference evidence="1 2" key="1">
    <citation type="submission" date="2017-10" db="EMBL/GenBank/DDBJ databases">
        <title>Comparative genomics in systemic dimorphic fungi from Ajellomycetaceae.</title>
        <authorList>
            <person name="Munoz J.F."/>
            <person name="Mcewen J.G."/>
            <person name="Clay O.K."/>
            <person name="Cuomo C.A."/>
        </authorList>
    </citation>
    <scope>NUCLEOTIDE SEQUENCE [LARGE SCALE GENOMIC DNA]</scope>
    <source>
        <strain evidence="1 2">UAMH130</strain>
    </source>
</reference>
<comment type="caution">
    <text evidence="1">The sequence shown here is derived from an EMBL/GenBank/DDBJ whole genome shotgun (WGS) entry which is preliminary data.</text>
</comment>
<keyword evidence="2" id="KW-1185">Reference proteome</keyword>
<protein>
    <submittedName>
        <fullName evidence="1">Uncharacterized protein</fullName>
    </submittedName>
</protein>
<name>A0A2B7X839_9EURO</name>
<sequence length="180" mass="20803">MSHSEDLFEAKQSAGLVPLISAAAHHSPRPQKRSKIAAWHSRGSLSSWGNAWALANNSRHVFFFFRFVQHMRWVSNNNKKLTDTRSQDGNRIQDDQKLDLPSDLDPIPKKGMIFIDIHGLSIILSTRRVFKIMLHLAVTVWNQDIWVPYGPEMTGMQRCNKGWSERFTIRVFCEEFPGRQ</sequence>
<dbReference type="AlphaFoldDB" id="A0A2B7X839"/>